<keyword evidence="3" id="KW-1185">Reference proteome</keyword>
<dbReference type="Gene3D" id="1.20.1250.10">
    <property type="match status" value="1"/>
</dbReference>
<dbReference type="InterPro" id="IPR009079">
    <property type="entry name" value="4_helix_cytokine-like_core"/>
</dbReference>
<gene>
    <name evidence="2" type="ORF">ANANG_G00150000</name>
</gene>
<comment type="caution">
    <text evidence="2">The sequence shown here is derived from an EMBL/GenBank/DDBJ whole genome shotgun (WGS) entry which is preliminary data.</text>
</comment>
<sequence length="138" mass="15368">MKFAVVVVFSCLLAPALVGTVPVRPPPSRISTMQKTLEEMMKTLKHLAKQPKHVGDTLTPNAIDGHECKAEDFCKAEKVLSSIDHEDFRANGKIVRQLKEYNKHNSTKCAVQADTEVPLSDILRKLLDCAQKTFRALP</sequence>
<proteinExistence type="predicted"/>
<dbReference type="Proteomes" id="UP001044222">
    <property type="component" value="Chromosome 8"/>
</dbReference>
<evidence type="ECO:0008006" key="4">
    <source>
        <dbReference type="Google" id="ProtNLM"/>
    </source>
</evidence>
<organism evidence="2 3">
    <name type="scientific">Anguilla anguilla</name>
    <name type="common">European freshwater eel</name>
    <name type="synonym">Muraena anguilla</name>
    <dbReference type="NCBI Taxonomy" id="7936"/>
    <lineage>
        <taxon>Eukaryota</taxon>
        <taxon>Metazoa</taxon>
        <taxon>Chordata</taxon>
        <taxon>Craniata</taxon>
        <taxon>Vertebrata</taxon>
        <taxon>Euteleostomi</taxon>
        <taxon>Actinopterygii</taxon>
        <taxon>Neopterygii</taxon>
        <taxon>Teleostei</taxon>
        <taxon>Anguilliformes</taxon>
        <taxon>Anguillidae</taxon>
        <taxon>Anguilla</taxon>
    </lineage>
</organism>
<feature type="chain" id="PRO_5038801004" description="Interleukin-4" evidence="1">
    <location>
        <begin position="20"/>
        <end position="138"/>
    </location>
</feature>
<protein>
    <recommendedName>
        <fullName evidence="4">Interleukin-4</fullName>
    </recommendedName>
</protein>
<evidence type="ECO:0000313" key="2">
    <source>
        <dbReference type="EMBL" id="KAG5843355.1"/>
    </source>
</evidence>
<evidence type="ECO:0000313" key="3">
    <source>
        <dbReference type="Proteomes" id="UP001044222"/>
    </source>
</evidence>
<keyword evidence="1" id="KW-0732">Signal</keyword>
<dbReference type="EMBL" id="JAFIRN010000008">
    <property type="protein sequence ID" value="KAG5843355.1"/>
    <property type="molecule type" value="Genomic_DNA"/>
</dbReference>
<reference evidence="2" key="1">
    <citation type="submission" date="2021-01" db="EMBL/GenBank/DDBJ databases">
        <title>A chromosome-scale assembly of European eel, Anguilla anguilla.</title>
        <authorList>
            <person name="Henkel C."/>
            <person name="Jong-Raadsen S.A."/>
            <person name="Dufour S."/>
            <person name="Weltzien F.-A."/>
            <person name="Palstra A.P."/>
            <person name="Pelster B."/>
            <person name="Spaink H.P."/>
            <person name="Van Den Thillart G.E."/>
            <person name="Jansen H."/>
            <person name="Zahm M."/>
            <person name="Klopp C."/>
            <person name="Cedric C."/>
            <person name="Louis A."/>
            <person name="Berthelot C."/>
            <person name="Parey E."/>
            <person name="Roest Crollius H."/>
            <person name="Montfort J."/>
            <person name="Robinson-Rechavi M."/>
            <person name="Bucao C."/>
            <person name="Bouchez O."/>
            <person name="Gislard M."/>
            <person name="Lluch J."/>
            <person name="Milhes M."/>
            <person name="Lampietro C."/>
            <person name="Lopez Roques C."/>
            <person name="Donnadieu C."/>
            <person name="Braasch I."/>
            <person name="Desvignes T."/>
            <person name="Postlethwait J."/>
            <person name="Bobe J."/>
            <person name="Guiguen Y."/>
            <person name="Dirks R."/>
        </authorList>
    </citation>
    <scope>NUCLEOTIDE SEQUENCE</scope>
    <source>
        <strain evidence="2">Tag_6206</strain>
        <tissue evidence="2">Liver</tissue>
    </source>
</reference>
<name>A0A9D3M9R8_ANGAN</name>
<evidence type="ECO:0000256" key="1">
    <source>
        <dbReference type="SAM" id="SignalP"/>
    </source>
</evidence>
<feature type="signal peptide" evidence="1">
    <location>
        <begin position="1"/>
        <end position="19"/>
    </location>
</feature>
<dbReference type="AlphaFoldDB" id="A0A9D3M9R8"/>
<accession>A0A9D3M9R8</accession>